<dbReference type="OrthoDB" id="8939865at2759"/>
<feature type="domain" description="Fibronectin type-III" evidence="10">
    <location>
        <begin position="159"/>
        <end position="267"/>
    </location>
</feature>
<evidence type="ECO:0000259" key="10">
    <source>
        <dbReference type="PROSITE" id="PS50853"/>
    </source>
</evidence>
<comment type="subcellular location">
    <subcellularLocation>
        <location evidence="1">Membrane</location>
        <topology evidence="1">Single-pass type I membrane protein</topology>
    </subcellularLocation>
</comment>
<dbReference type="PANTHER" id="PTHR23037:SF7">
    <property type="entry name" value="INTERLEUKIN-21 RECEPTOR"/>
    <property type="match status" value="1"/>
</dbReference>
<dbReference type="PROSITE" id="PS50853">
    <property type="entry name" value="FN3"/>
    <property type="match status" value="1"/>
</dbReference>
<organism evidence="11 12">
    <name type="scientific">Perca fluviatilis</name>
    <name type="common">European perch</name>
    <dbReference type="NCBI Taxonomy" id="8168"/>
    <lineage>
        <taxon>Eukaryota</taxon>
        <taxon>Metazoa</taxon>
        <taxon>Chordata</taxon>
        <taxon>Craniata</taxon>
        <taxon>Vertebrata</taxon>
        <taxon>Euteleostomi</taxon>
        <taxon>Actinopterygii</taxon>
        <taxon>Neopterygii</taxon>
        <taxon>Teleostei</taxon>
        <taxon>Neoteleostei</taxon>
        <taxon>Acanthomorphata</taxon>
        <taxon>Eupercaria</taxon>
        <taxon>Perciformes</taxon>
        <taxon>Percoidei</taxon>
        <taxon>Percidae</taxon>
        <taxon>Percinae</taxon>
        <taxon>Perca</taxon>
    </lineage>
</organism>
<evidence type="ECO:0000256" key="5">
    <source>
        <dbReference type="ARBA" id="ARBA00023136"/>
    </source>
</evidence>
<dbReference type="InterPro" id="IPR036116">
    <property type="entry name" value="FN3_sf"/>
</dbReference>
<keyword evidence="3" id="KW-0732">Signal</keyword>
<evidence type="ECO:0000256" key="8">
    <source>
        <dbReference type="SAM" id="MobiDB-lite"/>
    </source>
</evidence>
<keyword evidence="7" id="KW-0325">Glycoprotein</keyword>
<dbReference type="Gene3D" id="2.60.40.10">
    <property type="entry name" value="Immunoglobulins"/>
    <property type="match status" value="1"/>
</dbReference>
<dbReference type="GO" id="GO:0004896">
    <property type="term" value="F:cytokine receptor activity"/>
    <property type="evidence" value="ECO:0007669"/>
    <property type="project" value="InterPro"/>
</dbReference>
<keyword evidence="6" id="KW-0675">Receptor</keyword>
<gene>
    <name evidence="11" type="ORF">PFLUV_G00244950</name>
</gene>
<evidence type="ECO:0000256" key="9">
    <source>
        <dbReference type="SAM" id="Phobius"/>
    </source>
</evidence>
<dbReference type="GO" id="GO:0009897">
    <property type="term" value="C:external side of plasma membrane"/>
    <property type="evidence" value="ECO:0007669"/>
    <property type="project" value="TreeGrafter"/>
</dbReference>
<feature type="transmembrane region" description="Helical" evidence="9">
    <location>
        <begin position="283"/>
        <end position="302"/>
    </location>
</feature>
<accession>A0A6A5DQ71</accession>
<feature type="region of interest" description="Disordered" evidence="8">
    <location>
        <begin position="407"/>
        <end position="427"/>
    </location>
</feature>
<feature type="compositionally biased region" description="Polar residues" evidence="8">
    <location>
        <begin position="407"/>
        <end position="421"/>
    </location>
</feature>
<dbReference type="EMBL" id="VHII01000021">
    <property type="protein sequence ID" value="KAF1374021.1"/>
    <property type="molecule type" value="Genomic_DNA"/>
</dbReference>
<name>A0A6A5DQ71_PERFL</name>
<dbReference type="SUPFAM" id="SSF49265">
    <property type="entry name" value="Fibronectin type III"/>
    <property type="match status" value="1"/>
</dbReference>
<dbReference type="PANTHER" id="PTHR23037">
    <property type="entry name" value="CYTOKINE RECEPTOR"/>
    <property type="match status" value="1"/>
</dbReference>
<keyword evidence="12" id="KW-1185">Reference proteome</keyword>
<dbReference type="InterPro" id="IPR003961">
    <property type="entry name" value="FN3_dom"/>
</dbReference>
<proteinExistence type="predicted"/>
<protein>
    <recommendedName>
        <fullName evidence="10">Fibronectin type-III domain-containing protein</fullName>
    </recommendedName>
</protein>
<feature type="region of interest" description="Disordered" evidence="8">
    <location>
        <begin position="454"/>
        <end position="478"/>
    </location>
</feature>
<dbReference type="Proteomes" id="UP000465112">
    <property type="component" value="Chromosome 21"/>
</dbReference>
<dbReference type="PROSITE" id="PS01355">
    <property type="entry name" value="HEMATOPO_REC_S_F1"/>
    <property type="match status" value="1"/>
</dbReference>
<keyword evidence="2 9" id="KW-0812">Transmembrane</keyword>
<evidence type="ECO:0000256" key="4">
    <source>
        <dbReference type="ARBA" id="ARBA00022989"/>
    </source>
</evidence>
<dbReference type="AlphaFoldDB" id="A0A6A5DQ71"/>
<evidence type="ECO:0000256" key="3">
    <source>
        <dbReference type="ARBA" id="ARBA00022729"/>
    </source>
</evidence>
<dbReference type="InterPro" id="IPR003531">
    <property type="entry name" value="Hempt_rcpt_S_F1_CS"/>
</dbReference>
<evidence type="ECO:0000256" key="2">
    <source>
        <dbReference type="ARBA" id="ARBA00022692"/>
    </source>
</evidence>
<dbReference type="CDD" id="cd00063">
    <property type="entry name" value="FN3"/>
    <property type="match status" value="1"/>
</dbReference>
<keyword evidence="4 9" id="KW-1133">Transmembrane helix</keyword>
<reference evidence="11 12" key="1">
    <citation type="submission" date="2019-06" db="EMBL/GenBank/DDBJ databases">
        <title>A chromosome-scale genome assembly of the European perch, Perca fluviatilis.</title>
        <authorList>
            <person name="Roques C."/>
            <person name="Zahm M."/>
            <person name="Cabau C."/>
            <person name="Klopp C."/>
            <person name="Bouchez O."/>
            <person name="Donnadieu C."/>
            <person name="Kuhl H."/>
            <person name="Gislard M."/>
            <person name="Guendouz S."/>
            <person name="Journot L."/>
            <person name="Haffray P."/>
            <person name="Bestin A."/>
            <person name="Morvezen R."/>
            <person name="Feron R."/>
            <person name="Wen M."/>
            <person name="Jouanno E."/>
            <person name="Herpin A."/>
            <person name="Schartl M."/>
            <person name="Postlethwait J."/>
            <person name="Schaerlinger B."/>
            <person name="Chardard D."/>
            <person name="Lecocq T."/>
            <person name="Poncet C."/>
            <person name="Jaffrelo L."/>
            <person name="Lampietro C."/>
            <person name="Guiguen Y."/>
        </authorList>
    </citation>
    <scope>NUCLEOTIDE SEQUENCE [LARGE SCALE GENOMIC DNA]</scope>
    <source>
        <tissue evidence="11">Blood</tissue>
    </source>
</reference>
<dbReference type="InterPro" id="IPR013783">
    <property type="entry name" value="Ig-like_fold"/>
</dbReference>
<evidence type="ECO:0000256" key="1">
    <source>
        <dbReference type="ARBA" id="ARBA00004479"/>
    </source>
</evidence>
<evidence type="ECO:0000256" key="6">
    <source>
        <dbReference type="ARBA" id="ARBA00023170"/>
    </source>
</evidence>
<comment type="caution">
    <text evidence="11">The sequence shown here is derived from an EMBL/GenBank/DDBJ whole genome shotgun (WGS) entry which is preliminary data.</text>
</comment>
<feature type="compositionally biased region" description="Basic and acidic residues" evidence="8">
    <location>
        <begin position="468"/>
        <end position="478"/>
    </location>
</feature>
<keyword evidence="5 9" id="KW-0472">Membrane</keyword>
<sequence>MSGPSGVMDCCSLLRLKPMLLIVFLFGSTNIVCLHGNPITGYVSASVDHDFRCVNDYLFTINCSLSIAPSENCSDSNSCYWLTFTSTYKNKFVCMLTNTNGDYFCSVNTSNPMPDDDYDNSEHFDDLDSFQISLCHNKTDESEMCEKLDDEYAPVTNIKPNAPCCLTVTHNSSQYHFTWRNTYEEVGRDSDLMNNLKYQLHYYKRGDKHNELSHEINIDGKNYSVDDQNFEPDTKYTARVRSSPNQAIYKGQWSDWSSEVYWETESAVNDLPSNSFVSGVVKVLVPLFMMVTFILLFCYAPFKCRQSAFIPTPAPYFDTLYRDCQGDFKSWVVTQKNTADMLKAEETLQIDTLIECAVAEEEECQPHFHHQLMEGSTYSNITDPSCDTSLLGIPYAVSTMAPLSSPGSSLQSMTLHSQRGSPTEGDSGCWLERDPPWYCNEYCTLSAFQHSSPVTAEHHGGTINKILPNRDDHSGGHH</sequence>
<evidence type="ECO:0000256" key="7">
    <source>
        <dbReference type="ARBA" id="ARBA00023180"/>
    </source>
</evidence>
<evidence type="ECO:0000313" key="12">
    <source>
        <dbReference type="Proteomes" id="UP000465112"/>
    </source>
</evidence>
<evidence type="ECO:0000313" key="11">
    <source>
        <dbReference type="EMBL" id="KAF1374021.1"/>
    </source>
</evidence>